<sequence length="180" mass="20139">MQWTSLRAIYVVVGDACLRLVGLQDRDKRKTETVRFLLAMALMWLVGAGYFAQKTFREFEDVTVLRTGQRVDARVTRVELLSKGGVSATLTYDSSGAGGPPNCSQYVSMGYRPSWLSDGKQITVSIRPGSCTRPVIWTSEKWPWIFAGISVFILAYSFVMGMAWIRCVRDGSKRPDQALP</sequence>
<keyword evidence="1" id="KW-0472">Membrane</keyword>
<gene>
    <name evidence="2" type="ORF">BK022_12580</name>
</gene>
<protein>
    <recommendedName>
        <fullName evidence="4">DUF3592 domain-containing protein</fullName>
    </recommendedName>
</protein>
<comment type="caution">
    <text evidence="2">The sequence shown here is derived from an EMBL/GenBank/DDBJ whole genome shotgun (WGS) entry which is preliminary data.</text>
</comment>
<organism evidence="2 3">
    <name type="scientific">Methylorubrum extorquens</name>
    <name type="common">Methylobacterium dichloromethanicum</name>
    <name type="synonym">Methylobacterium extorquens</name>
    <dbReference type="NCBI Taxonomy" id="408"/>
    <lineage>
        <taxon>Bacteria</taxon>
        <taxon>Pseudomonadati</taxon>
        <taxon>Pseudomonadota</taxon>
        <taxon>Alphaproteobacteria</taxon>
        <taxon>Hyphomicrobiales</taxon>
        <taxon>Methylobacteriaceae</taxon>
        <taxon>Methylorubrum</taxon>
    </lineage>
</organism>
<proteinExistence type="predicted"/>
<keyword evidence="1" id="KW-0812">Transmembrane</keyword>
<reference evidence="2 3" key="1">
    <citation type="submission" date="2016-10" db="EMBL/GenBank/DDBJ databases">
        <title>Draft genome sequence of Methylobacterium extorquens CP3, a seed endophyte of Crotalaria pumila with plant growth-promoting and metal tolerance properties.</title>
        <authorList>
            <person name="Sanchez-Lopez A.S."/>
            <person name="Van Hamme J.D."/>
            <person name="Thijs S."/>
            <person name="Mcammond B.M."/>
            <person name="Stevens V."/>
            <person name="Gonzalez-Chavez M.D.C."/>
            <person name="Vangronsveld J."/>
        </authorList>
    </citation>
    <scope>NUCLEOTIDE SEQUENCE [LARGE SCALE GENOMIC DNA]</scope>
    <source>
        <strain evidence="2 3">CP3</strain>
    </source>
</reference>
<keyword evidence="1" id="KW-1133">Transmembrane helix</keyword>
<feature type="transmembrane region" description="Helical" evidence="1">
    <location>
        <begin position="34"/>
        <end position="52"/>
    </location>
</feature>
<evidence type="ECO:0000313" key="3">
    <source>
        <dbReference type="Proteomes" id="UP000180215"/>
    </source>
</evidence>
<evidence type="ECO:0000313" key="2">
    <source>
        <dbReference type="EMBL" id="OHV16372.1"/>
    </source>
</evidence>
<dbReference type="AlphaFoldDB" id="A0A1S1P700"/>
<dbReference type="Proteomes" id="UP000180215">
    <property type="component" value="Unassembled WGS sequence"/>
</dbReference>
<evidence type="ECO:0000256" key="1">
    <source>
        <dbReference type="SAM" id="Phobius"/>
    </source>
</evidence>
<dbReference type="EMBL" id="MNAO01000134">
    <property type="protein sequence ID" value="OHV16372.1"/>
    <property type="molecule type" value="Genomic_DNA"/>
</dbReference>
<accession>A0A1S1P700</accession>
<evidence type="ECO:0008006" key="4">
    <source>
        <dbReference type="Google" id="ProtNLM"/>
    </source>
</evidence>
<name>A0A1S1P700_METEX</name>
<feature type="transmembrane region" description="Helical" evidence="1">
    <location>
        <begin position="144"/>
        <end position="165"/>
    </location>
</feature>